<evidence type="ECO:0000313" key="6">
    <source>
        <dbReference type="Proteomes" id="UP000319627"/>
    </source>
</evidence>
<dbReference type="CDD" id="cd02933">
    <property type="entry name" value="OYE_like_FMN"/>
    <property type="match status" value="1"/>
</dbReference>
<evidence type="ECO:0000256" key="2">
    <source>
        <dbReference type="ARBA" id="ARBA00005979"/>
    </source>
</evidence>
<comment type="caution">
    <text evidence="5">The sequence shown here is derived from an EMBL/GenBank/DDBJ whole genome shotgun (WGS) entry which is preliminary data.</text>
</comment>
<keyword evidence="6" id="KW-1185">Reference proteome</keyword>
<dbReference type="Gene3D" id="3.20.20.70">
    <property type="entry name" value="Aldolase class I"/>
    <property type="match status" value="1"/>
</dbReference>
<dbReference type="AlphaFoldDB" id="A0A562IYF2"/>
<gene>
    <name evidence="5" type="ORF">LX59_01426</name>
</gene>
<dbReference type="InterPro" id="IPR013785">
    <property type="entry name" value="Aldolase_TIM"/>
</dbReference>
<dbReference type="Proteomes" id="UP000319627">
    <property type="component" value="Unassembled WGS sequence"/>
</dbReference>
<dbReference type="PANTHER" id="PTHR22893">
    <property type="entry name" value="NADH OXIDOREDUCTASE-RELATED"/>
    <property type="match status" value="1"/>
</dbReference>
<sequence>MSLFQPAQLGAFKLRNRILMAPLGRARSDKELRIPLPRVATYYQQRASAGLIISEASHVSPYSVSRPGGSAIHTEAQAQGWKPVTAAVHAAGGLIVQQLFHLGRKAHPSRLPGHALPVAPSAIAAQGLAETAEGPQAFPVPRVLDISEIPGIVAEFQQAARYSKQAGFDGVEIHAANGYLIDQFLRDGTNQRTDDYGGSVENRARLLLEIVDAVLEVFGPDRLGVRLSPHFDLDGIQDSNPAALYSYVAEQLQARGIAYLHLIEPDSIPAERRLAPRLRELFQGALVLAGEFDQQRAQQALEQGRADFIAFGRLFIANPDLVERFRRQAPLNTPDTASFYIGEDQGYIDYPFLAPQRASA</sequence>
<dbReference type="Pfam" id="PF00724">
    <property type="entry name" value="Oxidored_FMN"/>
    <property type="match status" value="1"/>
</dbReference>
<dbReference type="GO" id="GO:0005829">
    <property type="term" value="C:cytosol"/>
    <property type="evidence" value="ECO:0007669"/>
    <property type="project" value="UniProtKB-ARBA"/>
</dbReference>
<name>A0A562IYF2_9GAMM</name>
<evidence type="ECO:0000256" key="3">
    <source>
        <dbReference type="ARBA" id="ARBA00023002"/>
    </source>
</evidence>
<organism evidence="5 6">
    <name type="scientific">Azomonas agilis</name>
    <dbReference type="NCBI Taxonomy" id="116849"/>
    <lineage>
        <taxon>Bacteria</taxon>
        <taxon>Pseudomonadati</taxon>
        <taxon>Pseudomonadota</taxon>
        <taxon>Gammaproteobacteria</taxon>
        <taxon>Pseudomonadales</taxon>
        <taxon>Pseudomonadaceae</taxon>
        <taxon>Azomonas</taxon>
    </lineage>
</organism>
<dbReference type="EMBL" id="VLKG01000004">
    <property type="protein sequence ID" value="TWH75916.1"/>
    <property type="molecule type" value="Genomic_DNA"/>
</dbReference>
<dbReference type="InterPro" id="IPR045247">
    <property type="entry name" value="Oye-like"/>
</dbReference>
<accession>A0A562IYF2</accession>
<dbReference type="RefSeq" id="WP_144571144.1">
    <property type="nucleotide sequence ID" value="NZ_VLKG01000004.1"/>
</dbReference>
<dbReference type="GO" id="GO:0016628">
    <property type="term" value="F:oxidoreductase activity, acting on the CH-CH group of donors, NAD or NADP as acceptor"/>
    <property type="evidence" value="ECO:0007669"/>
    <property type="project" value="UniProtKB-ARBA"/>
</dbReference>
<evidence type="ECO:0000259" key="4">
    <source>
        <dbReference type="Pfam" id="PF00724"/>
    </source>
</evidence>
<protein>
    <submittedName>
        <fullName evidence="5">N-ethylmaleimide reductase</fullName>
    </submittedName>
</protein>
<reference evidence="5 6" key="1">
    <citation type="submission" date="2019-07" db="EMBL/GenBank/DDBJ databases">
        <title>Genomic Encyclopedia of Type Strains, Phase I: the one thousand microbial genomes (KMG-I) project.</title>
        <authorList>
            <person name="Kyrpides N."/>
        </authorList>
    </citation>
    <scope>NUCLEOTIDE SEQUENCE [LARGE SCALE GENOMIC DNA]</scope>
    <source>
        <strain evidence="5 6">DSM 375</strain>
    </source>
</reference>
<proteinExistence type="inferred from homology"/>
<dbReference type="SUPFAM" id="SSF51395">
    <property type="entry name" value="FMN-linked oxidoreductases"/>
    <property type="match status" value="1"/>
</dbReference>
<dbReference type="FunFam" id="3.20.20.70:FF:000059">
    <property type="entry name" value="N-ethylmaleimide reductase, FMN-linked"/>
    <property type="match status" value="1"/>
</dbReference>
<evidence type="ECO:0000313" key="5">
    <source>
        <dbReference type="EMBL" id="TWH75916.1"/>
    </source>
</evidence>
<comment type="similarity">
    <text evidence="2">Belongs to the NADH:flavin oxidoreductase/NADH oxidase family.</text>
</comment>
<dbReference type="InterPro" id="IPR001155">
    <property type="entry name" value="OxRdtase_FMN_N"/>
</dbReference>
<keyword evidence="3" id="KW-0560">Oxidoreductase</keyword>
<evidence type="ECO:0000256" key="1">
    <source>
        <dbReference type="ARBA" id="ARBA00001917"/>
    </source>
</evidence>
<feature type="domain" description="NADH:flavin oxidoreductase/NADH oxidase N-terminal" evidence="4">
    <location>
        <begin position="2"/>
        <end position="332"/>
    </location>
</feature>
<comment type="cofactor">
    <cofactor evidence="1">
        <name>FMN</name>
        <dbReference type="ChEBI" id="CHEBI:58210"/>
    </cofactor>
</comment>
<dbReference type="GO" id="GO:0010181">
    <property type="term" value="F:FMN binding"/>
    <property type="evidence" value="ECO:0007669"/>
    <property type="project" value="InterPro"/>
</dbReference>
<dbReference type="OrthoDB" id="8523426at2"/>
<dbReference type="PANTHER" id="PTHR22893:SF91">
    <property type="entry name" value="NADPH DEHYDROGENASE 2-RELATED"/>
    <property type="match status" value="1"/>
</dbReference>